<name>A0A1Y2HXG0_9FUNG</name>
<comment type="caution">
    <text evidence="2">The sequence shown here is derived from an EMBL/GenBank/DDBJ whole genome shotgun (WGS) entry which is preliminary data.</text>
</comment>
<dbReference type="AlphaFoldDB" id="A0A1Y2HXG0"/>
<evidence type="ECO:0000256" key="1">
    <source>
        <dbReference type="SAM" id="SignalP"/>
    </source>
</evidence>
<dbReference type="EMBL" id="MCFL01000006">
    <property type="protein sequence ID" value="ORZ39250.1"/>
    <property type="molecule type" value="Genomic_DNA"/>
</dbReference>
<proteinExistence type="predicted"/>
<feature type="signal peptide" evidence="1">
    <location>
        <begin position="1"/>
        <end position="20"/>
    </location>
</feature>
<gene>
    <name evidence="2" type="ORF">BCR44DRAFT_1427518</name>
</gene>
<keyword evidence="3" id="KW-1185">Reference proteome</keyword>
<dbReference type="OrthoDB" id="5574522at2759"/>
<evidence type="ECO:0000313" key="2">
    <source>
        <dbReference type="EMBL" id="ORZ39250.1"/>
    </source>
</evidence>
<dbReference type="PANTHER" id="PTHR35759:SF1">
    <property type="entry name" value="OS07G0673000 PROTEIN"/>
    <property type="match status" value="1"/>
</dbReference>
<reference evidence="2 3" key="1">
    <citation type="submission" date="2016-07" db="EMBL/GenBank/DDBJ databases">
        <title>Pervasive Adenine N6-methylation of Active Genes in Fungi.</title>
        <authorList>
            <consortium name="DOE Joint Genome Institute"/>
            <person name="Mondo S.J."/>
            <person name="Dannebaum R.O."/>
            <person name="Kuo R.C."/>
            <person name="Labutti K."/>
            <person name="Haridas S."/>
            <person name="Kuo A."/>
            <person name="Salamov A."/>
            <person name="Ahrendt S.R."/>
            <person name="Lipzen A."/>
            <person name="Sullivan W."/>
            <person name="Andreopoulos W.B."/>
            <person name="Clum A."/>
            <person name="Lindquist E."/>
            <person name="Daum C."/>
            <person name="Ramamoorthy G.K."/>
            <person name="Gryganskyi A."/>
            <person name="Culley D."/>
            <person name="Magnuson J.K."/>
            <person name="James T.Y."/>
            <person name="O'Malley M.A."/>
            <person name="Stajich J.E."/>
            <person name="Spatafora J.W."/>
            <person name="Visel A."/>
            <person name="Grigoriev I.V."/>
        </authorList>
    </citation>
    <scope>NUCLEOTIDE SEQUENCE [LARGE SCALE GENOMIC DNA]</scope>
    <source>
        <strain evidence="2 3">PL171</strain>
    </source>
</reference>
<organism evidence="2 3">
    <name type="scientific">Catenaria anguillulae PL171</name>
    <dbReference type="NCBI Taxonomy" id="765915"/>
    <lineage>
        <taxon>Eukaryota</taxon>
        <taxon>Fungi</taxon>
        <taxon>Fungi incertae sedis</taxon>
        <taxon>Blastocladiomycota</taxon>
        <taxon>Blastocladiomycetes</taxon>
        <taxon>Blastocladiales</taxon>
        <taxon>Catenariaceae</taxon>
        <taxon>Catenaria</taxon>
    </lineage>
</organism>
<accession>A0A1Y2HXG0</accession>
<evidence type="ECO:0000313" key="3">
    <source>
        <dbReference type="Proteomes" id="UP000193411"/>
    </source>
</evidence>
<protein>
    <submittedName>
        <fullName evidence="2">Uncharacterized protein</fullName>
    </submittedName>
</protein>
<feature type="chain" id="PRO_5012463449" evidence="1">
    <location>
        <begin position="21"/>
        <end position="293"/>
    </location>
</feature>
<keyword evidence="1" id="KW-0732">Signal</keyword>
<dbReference type="Proteomes" id="UP000193411">
    <property type="component" value="Unassembled WGS sequence"/>
</dbReference>
<sequence length="293" mass="31676">MHMNLLTLFALVCASFSAVAVNLPRPATEIAAPRLLAAEPSTSAAVTSATKVCPTLSLVPGDGSTALQRDFTTLLHLATLRLDPQANGTVVGPLVNSGAAFTFPKFGRCSLATSDPSTPLASRTLSKYFEDVFRTIGNTRRTGISLNRFDLFHAHMMVRRPCNQAQFKDVTTVALVFHSKEYPAVDETVFPYPLGFCQTGSNVTYTEQVMAKRNVVWLLSGKVDPKTGALDASWSRLTPQLFQIDSNAKIGVPSVDETLSEAPFYTMDEGRLGKSIGDMVYLPGTPLAVNLRT</sequence>
<dbReference type="PANTHER" id="PTHR35759">
    <property type="entry name" value="BNAA09G03860D PROTEIN"/>
    <property type="match status" value="1"/>
</dbReference>